<proteinExistence type="predicted"/>
<dbReference type="PROSITE" id="PS51257">
    <property type="entry name" value="PROKAR_LIPOPROTEIN"/>
    <property type="match status" value="1"/>
</dbReference>
<dbReference type="RefSeq" id="WP_111471218.1">
    <property type="nucleotide sequence ID" value="NZ_QLIX01000015.1"/>
</dbReference>
<evidence type="ECO:0008006" key="5">
    <source>
        <dbReference type="Google" id="ProtNLM"/>
    </source>
</evidence>
<protein>
    <recommendedName>
        <fullName evidence="5">Lipoprotein</fullName>
    </recommendedName>
</protein>
<reference evidence="4" key="1">
    <citation type="submission" date="2018-06" db="EMBL/GenBank/DDBJ databases">
        <authorList>
            <person name="Khan S.A."/>
        </authorList>
    </citation>
    <scope>NUCLEOTIDE SEQUENCE [LARGE SCALE GENOMIC DNA]</scope>
    <source>
        <strain evidence="4">DB-1506</strain>
    </source>
</reference>
<dbReference type="Proteomes" id="UP000249065">
    <property type="component" value="Unassembled WGS sequence"/>
</dbReference>
<feature type="signal peptide" evidence="2">
    <location>
        <begin position="1"/>
        <end position="18"/>
    </location>
</feature>
<accession>A0A327M648</accession>
<name>A0A327M648_9PROT</name>
<dbReference type="OrthoDB" id="7284014at2"/>
<dbReference type="AlphaFoldDB" id="A0A327M648"/>
<evidence type="ECO:0000313" key="4">
    <source>
        <dbReference type="Proteomes" id="UP000249065"/>
    </source>
</evidence>
<dbReference type="EMBL" id="QLIX01000015">
    <property type="protein sequence ID" value="RAI57653.1"/>
    <property type="molecule type" value="Genomic_DNA"/>
</dbReference>
<evidence type="ECO:0000256" key="1">
    <source>
        <dbReference type="SAM" id="MobiDB-lite"/>
    </source>
</evidence>
<feature type="compositionally biased region" description="Polar residues" evidence="1">
    <location>
        <begin position="56"/>
        <end position="66"/>
    </location>
</feature>
<gene>
    <name evidence="3" type="ORF">DOO78_17830</name>
</gene>
<feature type="chain" id="PRO_5016427183" description="Lipoprotein" evidence="2">
    <location>
        <begin position="19"/>
        <end position="109"/>
    </location>
</feature>
<keyword evidence="4" id="KW-1185">Reference proteome</keyword>
<evidence type="ECO:0000256" key="2">
    <source>
        <dbReference type="SAM" id="SignalP"/>
    </source>
</evidence>
<feature type="compositionally biased region" description="Polar residues" evidence="1">
    <location>
        <begin position="27"/>
        <end position="48"/>
    </location>
</feature>
<keyword evidence="2" id="KW-0732">Signal</keyword>
<feature type="compositionally biased region" description="Gly residues" evidence="1">
    <location>
        <begin position="94"/>
        <end position="109"/>
    </location>
</feature>
<comment type="caution">
    <text evidence="3">The sequence shown here is derived from an EMBL/GenBank/DDBJ whole genome shotgun (WGS) entry which is preliminary data.</text>
</comment>
<organism evidence="3 4">
    <name type="scientific">Roseicella frigidaeris</name>
    <dbReference type="NCBI Taxonomy" id="2230885"/>
    <lineage>
        <taxon>Bacteria</taxon>
        <taxon>Pseudomonadati</taxon>
        <taxon>Pseudomonadota</taxon>
        <taxon>Alphaproteobacteria</taxon>
        <taxon>Acetobacterales</taxon>
        <taxon>Roseomonadaceae</taxon>
        <taxon>Roseicella</taxon>
    </lineage>
</organism>
<feature type="region of interest" description="Disordered" evidence="1">
    <location>
        <begin position="24"/>
        <end position="109"/>
    </location>
</feature>
<evidence type="ECO:0000313" key="3">
    <source>
        <dbReference type="EMBL" id="RAI57653.1"/>
    </source>
</evidence>
<sequence length="109" mass="10661">MHCPRVMGGLLLASLALAACEPKQASGPLSTMPTGTTESLLRQQQLRNMQADPSRGMQNPTVTNVSPGAAGIERSATGGAGGTGAGAPVTVNPGAGGIVRGTGIGAPVQ</sequence>